<dbReference type="EMBL" id="JAPUUL010000872">
    <property type="protein sequence ID" value="KAJ8129073.1"/>
    <property type="molecule type" value="Genomic_DNA"/>
</dbReference>
<reference evidence="1" key="1">
    <citation type="submission" date="2022-12" db="EMBL/GenBank/DDBJ databases">
        <title>Genome Sequence of Lasiodiplodia mahajangana.</title>
        <authorList>
            <person name="Buettner E."/>
        </authorList>
    </citation>
    <scope>NUCLEOTIDE SEQUENCE</scope>
    <source>
        <strain evidence="1">VT137</strain>
    </source>
</reference>
<dbReference type="Proteomes" id="UP001153332">
    <property type="component" value="Unassembled WGS sequence"/>
</dbReference>
<name>A0ACC2JP98_9PEZI</name>
<organism evidence="1 2">
    <name type="scientific">Lasiodiplodia mahajangana</name>
    <dbReference type="NCBI Taxonomy" id="1108764"/>
    <lineage>
        <taxon>Eukaryota</taxon>
        <taxon>Fungi</taxon>
        <taxon>Dikarya</taxon>
        <taxon>Ascomycota</taxon>
        <taxon>Pezizomycotina</taxon>
        <taxon>Dothideomycetes</taxon>
        <taxon>Dothideomycetes incertae sedis</taxon>
        <taxon>Botryosphaeriales</taxon>
        <taxon>Botryosphaeriaceae</taxon>
        <taxon>Lasiodiplodia</taxon>
    </lineage>
</organism>
<sequence>MVRVGMAMRFVHCRTPGTTDHDMRDIAFEQADVATLRELASFLRTTGPPPERPAIHDDCLPFSGAGEPRRWSLQSFRRNKRTKLQRYSLSHLPENVVPGTTVEGHRYIAISTPAPKNSTVGGPWFRSQYPVFLPQSPSPASWPERSSSKAASLSSTEKGVAFGNNKNSPRSTSRLVYQDQSPRPPAREGARSTAFSNRISSDHLLRAMLNPVDETFETNSISAAGLLDSQKVAERLAVEVVTA</sequence>
<evidence type="ECO:0000313" key="2">
    <source>
        <dbReference type="Proteomes" id="UP001153332"/>
    </source>
</evidence>
<proteinExistence type="predicted"/>
<evidence type="ECO:0000313" key="1">
    <source>
        <dbReference type="EMBL" id="KAJ8129073.1"/>
    </source>
</evidence>
<accession>A0ACC2JP98</accession>
<keyword evidence="2" id="KW-1185">Reference proteome</keyword>
<protein>
    <submittedName>
        <fullName evidence="1">Uncharacterized protein</fullName>
    </submittedName>
</protein>
<gene>
    <name evidence="1" type="ORF">O1611_g4558</name>
</gene>
<comment type="caution">
    <text evidence="1">The sequence shown here is derived from an EMBL/GenBank/DDBJ whole genome shotgun (WGS) entry which is preliminary data.</text>
</comment>